<sequence>MKALSSVGRRVSAHVRPPGDLETCLGWLWALGSGATALMLVQVAEHDLDQHTAELPRAAHTTPDAFASQN</sequence>
<evidence type="ECO:0000313" key="1">
    <source>
        <dbReference type="EMBL" id="SFJ91527.1"/>
    </source>
</evidence>
<evidence type="ECO:0000313" key="2">
    <source>
        <dbReference type="Proteomes" id="UP000198928"/>
    </source>
</evidence>
<organism evidence="1 2">
    <name type="scientific">Streptomyces pini</name>
    <dbReference type="NCBI Taxonomy" id="1520580"/>
    <lineage>
        <taxon>Bacteria</taxon>
        <taxon>Bacillati</taxon>
        <taxon>Actinomycetota</taxon>
        <taxon>Actinomycetes</taxon>
        <taxon>Kitasatosporales</taxon>
        <taxon>Streptomycetaceae</taxon>
        <taxon>Streptomyces</taxon>
    </lineage>
</organism>
<protein>
    <submittedName>
        <fullName evidence="1">Uncharacterized protein</fullName>
    </submittedName>
</protein>
<reference evidence="2" key="1">
    <citation type="submission" date="2016-10" db="EMBL/GenBank/DDBJ databases">
        <authorList>
            <person name="Varghese N."/>
            <person name="Submissions S."/>
        </authorList>
    </citation>
    <scope>NUCLEOTIDE SEQUENCE [LARGE SCALE GENOMIC DNA]</scope>
    <source>
        <strain evidence="2">PL19</strain>
    </source>
</reference>
<keyword evidence="2" id="KW-1185">Reference proteome</keyword>
<name>A0A1I3VBG6_9ACTN</name>
<proteinExistence type="predicted"/>
<dbReference type="AlphaFoldDB" id="A0A1I3VBG6"/>
<dbReference type="Proteomes" id="UP000198928">
    <property type="component" value="Unassembled WGS sequence"/>
</dbReference>
<dbReference type="EMBL" id="FOSG01000002">
    <property type="protein sequence ID" value="SFJ91527.1"/>
    <property type="molecule type" value="Genomic_DNA"/>
</dbReference>
<accession>A0A1I3VBG6</accession>
<gene>
    <name evidence="1" type="ORF">SAMN05192584_102192</name>
</gene>